<evidence type="ECO:0000256" key="1">
    <source>
        <dbReference type="SAM" id="Coils"/>
    </source>
</evidence>
<comment type="caution">
    <text evidence="2">The sequence shown here is derived from an EMBL/GenBank/DDBJ whole genome shotgun (WGS) entry which is preliminary data.</text>
</comment>
<keyword evidence="1" id="KW-0175">Coiled coil</keyword>
<accession>A0ABW7ETA9</accession>
<dbReference type="RefSeq" id="WP_394471562.1">
    <property type="nucleotide sequence ID" value="NZ_JBIGHY010000006.1"/>
</dbReference>
<name>A0ABW7ETA9_9BURK</name>
<reference evidence="2 3" key="1">
    <citation type="submission" date="2024-09" db="EMBL/GenBank/DDBJ databases">
        <title>Novel species of the genus Pelomonas and Roseateles isolated from streams.</title>
        <authorList>
            <person name="Lu H."/>
        </authorList>
    </citation>
    <scope>NUCLEOTIDE SEQUENCE [LARGE SCALE GENOMIC DNA]</scope>
    <source>
        <strain evidence="2 3">DC23W</strain>
    </source>
</reference>
<evidence type="ECO:0000313" key="3">
    <source>
        <dbReference type="Proteomes" id="UP001606300"/>
    </source>
</evidence>
<evidence type="ECO:0000313" key="2">
    <source>
        <dbReference type="EMBL" id="MFG6415490.1"/>
    </source>
</evidence>
<organism evidence="2 3">
    <name type="scientific">Pelomonas dachongensis</name>
    <dbReference type="NCBI Taxonomy" id="3299029"/>
    <lineage>
        <taxon>Bacteria</taxon>
        <taxon>Pseudomonadati</taxon>
        <taxon>Pseudomonadota</taxon>
        <taxon>Betaproteobacteria</taxon>
        <taxon>Burkholderiales</taxon>
        <taxon>Sphaerotilaceae</taxon>
        <taxon>Roseateles</taxon>
    </lineage>
</organism>
<feature type="coiled-coil region" evidence="1">
    <location>
        <begin position="42"/>
        <end position="73"/>
    </location>
</feature>
<sequence length="76" mass="8611">MHAPELHAIEHTLRRTQTMIELLRARVAAHDELADRGELSLLSSTTRRIEALMQQAAELAEALEQRLARTNERLGV</sequence>
<dbReference type="EMBL" id="JBIGHY010000006">
    <property type="protein sequence ID" value="MFG6415490.1"/>
    <property type="molecule type" value="Genomic_DNA"/>
</dbReference>
<gene>
    <name evidence="2" type="ORF">ACG02S_16460</name>
</gene>
<proteinExistence type="predicted"/>
<protein>
    <submittedName>
        <fullName evidence="2">Uncharacterized protein</fullName>
    </submittedName>
</protein>
<dbReference type="Proteomes" id="UP001606300">
    <property type="component" value="Unassembled WGS sequence"/>
</dbReference>
<keyword evidence="3" id="KW-1185">Reference proteome</keyword>